<evidence type="ECO:0000313" key="4">
    <source>
        <dbReference type="Proteomes" id="UP000770717"/>
    </source>
</evidence>
<dbReference type="AlphaFoldDB" id="A0A8J6ED69"/>
<evidence type="ECO:0000259" key="2">
    <source>
        <dbReference type="Pfam" id="PF13240"/>
    </source>
</evidence>
<comment type="caution">
    <text evidence="3">The sequence shown here is derived from an EMBL/GenBank/DDBJ whole genome shotgun (WGS) entry which is preliminary data.</text>
</comment>
<evidence type="ECO:0000313" key="3">
    <source>
        <dbReference type="EMBL" id="KAG9466930.1"/>
    </source>
</evidence>
<proteinExistence type="predicted"/>
<feature type="region of interest" description="Disordered" evidence="1">
    <location>
        <begin position="31"/>
        <end position="141"/>
    </location>
</feature>
<organism evidence="3 4">
    <name type="scientific">Eleutherodactylus coqui</name>
    <name type="common">Puerto Rican coqui</name>
    <dbReference type="NCBI Taxonomy" id="57060"/>
    <lineage>
        <taxon>Eukaryota</taxon>
        <taxon>Metazoa</taxon>
        <taxon>Chordata</taxon>
        <taxon>Craniata</taxon>
        <taxon>Vertebrata</taxon>
        <taxon>Euteleostomi</taxon>
        <taxon>Amphibia</taxon>
        <taxon>Batrachia</taxon>
        <taxon>Anura</taxon>
        <taxon>Neobatrachia</taxon>
        <taxon>Hyloidea</taxon>
        <taxon>Eleutherodactylidae</taxon>
        <taxon>Eleutherodactylinae</taxon>
        <taxon>Eleutherodactylus</taxon>
        <taxon>Eleutherodactylus</taxon>
    </lineage>
</organism>
<feature type="compositionally biased region" description="Polar residues" evidence="1">
    <location>
        <begin position="58"/>
        <end position="74"/>
    </location>
</feature>
<evidence type="ECO:0000256" key="1">
    <source>
        <dbReference type="SAM" id="MobiDB-lite"/>
    </source>
</evidence>
<protein>
    <recommendedName>
        <fullName evidence="2">Zinc-ribbon domain-containing protein</fullName>
    </recommendedName>
</protein>
<dbReference type="EMBL" id="WNTK01001716">
    <property type="protein sequence ID" value="KAG9466931.1"/>
    <property type="molecule type" value="Genomic_DNA"/>
</dbReference>
<dbReference type="OrthoDB" id="2687620at2759"/>
<dbReference type="Proteomes" id="UP000770717">
    <property type="component" value="Unassembled WGS sequence"/>
</dbReference>
<name>A0A8J6ED69_ELECQ</name>
<dbReference type="InterPro" id="IPR026870">
    <property type="entry name" value="Zinc_ribbon_dom"/>
</dbReference>
<gene>
    <name evidence="3" type="ORF">GDO78_015872</name>
</gene>
<reference evidence="3" key="1">
    <citation type="thesis" date="2020" institute="ProQuest LLC" country="789 East Eisenhower Parkway, Ann Arbor, MI, USA">
        <title>Comparative Genomics and Chromosome Evolution.</title>
        <authorList>
            <person name="Mudd A.B."/>
        </authorList>
    </citation>
    <scope>NUCLEOTIDE SEQUENCE</scope>
    <source>
        <strain evidence="3">HN-11 Male</strain>
        <tissue evidence="3">Kidney and liver</tissue>
    </source>
</reference>
<dbReference type="Pfam" id="PF13240">
    <property type="entry name" value="Zn_Ribbon_1"/>
    <property type="match status" value="1"/>
</dbReference>
<keyword evidence="4" id="KW-1185">Reference proteome</keyword>
<feature type="domain" description="Zinc-ribbon" evidence="2">
    <location>
        <begin position="5"/>
        <end position="24"/>
    </location>
</feature>
<sequence length="141" mass="15583">MIICFCPQCGKKAEEEFKFCPGCGLEFPRDEATESEASSVDKHTPQRGIRTPRIYSPRNVSTQNAASYSPSTKVAKSKELPSCSPKSSGHKKQMEKNATSLPKTALKRKLNYTPEKEKDESSPVKPELKSKSFRGSVSIVV</sequence>
<accession>A0A8J6ED69</accession>
<feature type="compositionally biased region" description="Basic and acidic residues" evidence="1">
    <location>
        <begin position="114"/>
        <end position="130"/>
    </location>
</feature>
<dbReference type="EMBL" id="WNTK01001716">
    <property type="protein sequence ID" value="KAG9466930.1"/>
    <property type="molecule type" value="Genomic_DNA"/>
</dbReference>